<dbReference type="PANTHER" id="PTHR43877:SF2">
    <property type="entry name" value="AMINOALKYLPHOSPHONATE N-ACETYLTRANSFERASE-RELATED"/>
    <property type="match status" value="1"/>
</dbReference>
<protein>
    <submittedName>
        <fullName evidence="4">GNAT family N-acetyltransferase</fullName>
    </submittedName>
</protein>
<dbReference type="InterPro" id="IPR000182">
    <property type="entry name" value="GNAT_dom"/>
</dbReference>
<feature type="domain" description="N-acetyltransferase" evidence="3">
    <location>
        <begin position="7"/>
        <end position="156"/>
    </location>
</feature>
<name>A0ABR8N0I4_9BACL</name>
<sequence length="156" mass="17323">MGWIVRPAVKTDEHEVLEAIRSLCAELREKPDVKLPASASDVFQRIINNTITGAVFIAETTEGNLVGCATVSVQEVIFRGGPYALIQELWVHPSYRSLSVGAALVRSVEGYCRKHSLKRLEVCLPDESFVTFDKTLKFYGRVGFAENGPYMAKVVF</sequence>
<proteinExistence type="predicted"/>
<comment type="caution">
    <text evidence="4">The sequence shown here is derived from an EMBL/GenBank/DDBJ whole genome shotgun (WGS) entry which is preliminary data.</text>
</comment>
<dbReference type="RefSeq" id="WP_191205983.1">
    <property type="nucleotide sequence ID" value="NZ_JACXZA010000006.1"/>
</dbReference>
<dbReference type="Pfam" id="PF00583">
    <property type="entry name" value="Acetyltransf_1"/>
    <property type="match status" value="1"/>
</dbReference>
<evidence type="ECO:0000313" key="4">
    <source>
        <dbReference type="EMBL" id="MBD3921698.1"/>
    </source>
</evidence>
<keyword evidence="2" id="KW-0012">Acyltransferase</keyword>
<dbReference type="EMBL" id="JACXZA010000006">
    <property type="protein sequence ID" value="MBD3921698.1"/>
    <property type="molecule type" value="Genomic_DNA"/>
</dbReference>
<dbReference type="PROSITE" id="PS51186">
    <property type="entry name" value="GNAT"/>
    <property type="match status" value="1"/>
</dbReference>
<evidence type="ECO:0000256" key="2">
    <source>
        <dbReference type="ARBA" id="ARBA00023315"/>
    </source>
</evidence>
<keyword evidence="5" id="KW-1185">Reference proteome</keyword>
<keyword evidence="1" id="KW-0808">Transferase</keyword>
<dbReference type="CDD" id="cd04301">
    <property type="entry name" value="NAT_SF"/>
    <property type="match status" value="1"/>
</dbReference>
<dbReference type="InterPro" id="IPR050832">
    <property type="entry name" value="Bact_Acetyltransf"/>
</dbReference>
<evidence type="ECO:0000256" key="1">
    <source>
        <dbReference type="ARBA" id="ARBA00022679"/>
    </source>
</evidence>
<dbReference type="SUPFAM" id="SSF55729">
    <property type="entry name" value="Acyl-CoA N-acyltransferases (Nat)"/>
    <property type="match status" value="1"/>
</dbReference>
<gene>
    <name evidence="4" type="ORF">H8B09_23230</name>
</gene>
<dbReference type="Gene3D" id="3.40.630.30">
    <property type="match status" value="1"/>
</dbReference>
<reference evidence="4 5" key="1">
    <citation type="submission" date="2020-09" db="EMBL/GenBank/DDBJ databases">
        <title>Paenibacillus sp. strain PR3 16S rRNA gene Genome sequencing and assembly.</title>
        <authorList>
            <person name="Kim J."/>
        </authorList>
    </citation>
    <scope>NUCLEOTIDE SEQUENCE [LARGE SCALE GENOMIC DNA]</scope>
    <source>
        <strain evidence="4 5">PR3</strain>
    </source>
</reference>
<dbReference type="InterPro" id="IPR016181">
    <property type="entry name" value="Acyl_CoA_acyltransferase"/>
</dbReference>
<accession>A0ABR8N0I4</accession>
<evidence type="ECO:0000313" key="5">
    <source>
        <dbReference type="Proteomes" id="UP000609346"/>
    </source>
</evidence>
<evidence type="ECO:0000259" key="3">
    <source>
        <dbReference type="PROSITE" id="PS51186"/>
    </source>
</evidence>
<organism evidence="4 5">
    <name type="scientific">Paenibacillus terricola</name>
    <dbReference type="NCBI Taxonomy" id="2763503"/>
    <lineage>
        <taxon>Bacteria</taxon>
        <taxon>Bacillati</taxon>
        <taxon>Bacillota</taxon>
        <taxon>Bacilli</taxon>
        <taxon>Bacillales</taxon>
        <taxon>Paenibacillaceae</taxon>
        <taxon>Paenibacillus</taxon>
    </lineage>
</organism>
<dbReference type="PANTHER" id="PTHR43877">
    <property type="entry name" value="AMINOALKYLPHOSPHONATE N-ACETYLTRANSFERASE-RELATED-RELATED"/>
    <property type="match status" value="1"/>
</dbReference>
<dbReference type="Proteomes" id="UP000609346">
    <property type="component" value="Unassembled WGS sequence"/>
</dbReference>